<dbReference type="EMBL" id="JAKKPZ010000061">
    <property type="protein sequence ID" value="KAI1704961.1"/>
    <property type="molecule type" value="Genomic_DNA"/>
</dbReference>
<comment type="caution">
    <text evidence="2">The sequence shown here is derived from an EMBL/GenBank/DDBJ whole genome shotgun (WGS) entry which is preliminary data.</text>
</comment>
<dbReference type="AlphaFoldDB" id="A0AAD4QW30"/>
<reference evidence="2" key="1">
    <citation type="submission" date="2022-01" db="EMBL/GenBank/DDBJ databases">
        <title>Genome Sequence Resource for Two Populations of Ditylenchus destructor, the Migratory Endoparasitic Phytonematode.</title>
        <authorList>
            <person name="Zhang H."/>
            <person name="Lin R."/>
            <person name="Xie B."/>
        </authorList>
    </citation>
    <scope>NUCLEOTIDE SEQUENCE</scope>
    <source>
        <strain evidence="2">BazhouSP</strain>
    </source>
</reference>
<dbReference type="InterPro" id="IPR026828">
    <property type="entry name" value="SAPC2_1/2"/>
</dbReference>
<evidence type="ECO:0000313" key="2">
    <source>
        <dbReference type="EMBL" id="KAI1704961.1"/>
    </source>
</evidence>
<evidence type="ECO:0000313" key="3">
    <source>
        <dbReference type="Proteomes" id="UP001201812"/>
    </source>
</evidence>
<keyword evidence="3" id="KW-1185">Reference proteome</keyword>
<feature type="compositionally biased region" description="Low complexity" evidence="1">
    <location>
        <begin position="127"/>
        <end position="141"/>
    </location>
</feature>
<dbReference type="Pfam" id="PF11414">
    <property type="entry name" value="Suppressor_APC"/>
    <property type="match status" value="1"/>
</dbReference>
<evidence type="ECO:0000256" key="1">
    <source>
        <dbReference type="SAM" id="MobiDB-lite"/>
    </source>
</evidence>
<dbReference type="PANTHER" id="PTHR14907">
    <property type="entry name" value="FI14130P"/>
    <property type="match status" value="1"/>
</dbReference>
<protein>
    <submittedName>
        <fullName evidence="2">Uncharacterized protein</fullName>
    </submittedName>
</protein>
<feature type="compositionally biased region" description="Polar residues" evidence="1">
    <location>
        <begin position="112"/>
        <end position="126"/>
    </location>
</feature>
<proteinExistence type="predicted"/>
<dbReference type="PANTHER" id="PTHR14907:SF2">
    <property type="entry name" value="SUPPRESSOR APC DOMAIN-CONTAINING PROTEIN 2"/>
    <property type="match status" value="1"/>
</dbReference>
<gene>
    <name evidence="2" type="ORF">DdX_13891</name>
</gene>
<feature type="region of interest" description="Disordered" evidence="1">
    <location>
        <begin position="93"/>
        <end position="144"/>
    </location>
</feature>
<name>A0AAD4QW30_9BILA</name>
<dbReference type="Proteomes" id="UP001201812">
    <property type="component" value="Unassembled WGS sequence"/>
</dbReference>
<accession>A0AAD4QW30</accession>
<organism evidence="2 3">
    <name type="scientific">Ditylenchus destructor</name>
    <dbReference type="NCBI Taxonomy" id="166010"/>
    <lineage>
        <taxon>Eukaryota</taxon>
        <taxon>Metazoa</taxon>
        <taxon>Ecdysozoa</taxon>
        <taxon>Nematoda</taxon>
        <taxon>Chromadorea</taxon>
        <taxon>Rhabditida</taxon>
        <taxon>Tylenchina</taxon>
        <taxon>Tylenchomorpha</taxon>
        <taxon>Sphaerularioidea</taxon>
        <taxon>Anguinidae</taxon>
        <taxon>Anguininae</taxon>
        <taxon>Ditylenchus</taxon>
    </lineage>
</organism>
<sequence>MGGFCPKGKTIAKHEQLLDEEYRVVRKGMETTQSLLDWFEKRVESLEKRRKMLDKGMVALDSAVHEQKLNFYRAQITELGRRMKSLMASSERGFPTHANMGIRNQVAPPPSQNGNSKSNSDGTGTCSSASTNHSNSSYNSSPEPQATINFYKQQHQKLVEELSAKTRLIEEMQREKRLNETRQAQLFSTIDANIPVNDRNINFYGHSNGRPISVIQAPIVTKPQLNASHRFAPIAVSGKSCAASVKIHDTLL</sequence>